<evidence type="ECO:0000313" key="3">
    <source>
        <dbReference type="Proteomes" id="UP000289340"/>
    </source>
</evidence>
<protein>
    <submittedName>
        <fullName evidence="2">Uncharacterized protein</fullName>
    </submittedName>
</protein>
<dbReference type="EMBL" id="QZWG01000003">
    <property type="protein sequence ID" value="RZC19930.1"/>
    <property type="molecule type" value="Genomic_DNA"/>
</dbReference>
<feature type="compositionally biased region" description="Basic and acidic residues" evidence="1">
    <location>
        <begin position="12"/>
        <end position="29"/>
    </location>
</feature>
<evidence type="ECO:0000256" key="1">
    <source>
        <dbReference type="SAM" id="MobiDB-lite"/>
    </source>
</evidence>
<gene>
    <name evidence="2" type="ORF">D0Y65_006675</name>
</gene>
<accession>A0A445L9W6</accession>
<feature type="region of interest" description="Disordered" evidence="1">
    <location>
        <begin position="1"/>
        <end position="29"/>
    </location>
</feature>
<comment type="caution">
    <text evidence="2">The sequence shown here is derived from an EMBL/GenBank/DDBJ whole genome shotgun (WGS) entry which is preliminary data.</text>
</comment>
<reference evidence="2 3" key="1">
    <citation type="submission" date="2018-09" db="EMBL/GenBank/DDBJ databases">
        <title>A high-quality reference genome of wild soybean provides a powerful tool to mine soybean genomes.</title>
        <authorList>
            <person name="Xie M."/>
            <person name="Chung C.Y.L."/>
            <person name="Li M.-W."/>
            <person name="Wong F.-L."/>
            <person name="Chan T.-F."/>
            <person name="Lam H.-M."/>
        </authorList>
    </citation>
    <scope>NUCLEOTIDE SEQUENCE [LARGE SCALE GENOMIC DNA]</scope>
    <source>
        <strain evidence="3">cv. W05</strain>
        <tissue evidence="2">Hypocotyl of etiolated seedlings</tissue>
    </source>
</reference>
<organism evidence="2 3">
    <name type="scientific">Glycine soja</name>
    <name type="common">Wild soybean</name>
    <dbReference type="NCBI Taxonomy" id="3848"/>
    <lineage>
        <taxon>Eukaryota</taxon>
        <taxon>Viridiplantae</taxon>
        <taxon>Streptophyta</taxon>
        <taxon>Embryophyta</taxon>
        <taxon>Tracheophyta</taxon>
        <taxon>Spermatophyta</taxon>
        <taxon>Magnoliopsida</taxon>
        <taxon>eudicotyledons</taxon>
        <taxon>Gunneridae</taxon>
        <taxon>Pentapetalae</taxon>
        <taxon>rosids</taxon>
        <taxon>fabids</taxon>
        <taxon>Fabales</taxon>
        <taxon>Fabaceae</taxon>
        <taxon>Papilionoideae</taxon>
        <taxon>50 kb inversion clade</taxon>
        <taxon>NPAAA clade</taxon>
        <taxon>indigoferoid/millettioid clade</taxon>
        <taxon>Phaseoleae</taxon>
        <taxon>Glycine</taxon>
        <taxon>Glycine subgen. Soja</taxon>
    </lineage>
</organism>
<keyword evidence="3" id="KW-1185">Reference proteome</keyword>
<dbReference type="AlphaFoldDB" id="A0A445L9W6"/>
<dbReference type="Proteomes" id="UP000289340">
    <property type="component" value="Chromosome 3"/>
</dbReference>
<name>A0A445L9W6_GLYSO</name>
<proteinExistence type="predicted"/>
<sequence>MARTKQASCVVGHDHFHEGPSHEGDNVAERHQRLTVPKRGWRSAMPELEGPPTVPQTLGIVGPPFGGGPIDLSLLQSYKDHYVGEVRMH</sequence>
<evidence type="ECO:0000313" key="2">
    <source>
        <dbReference type="EMBL" id="RZC19930.1"/>
    </source>
</evidence>